<evidence type="ECO:0000256" key="2">
    <source>
        <dbReference type="ARBA" id="ARBA00013255"/>
    </source>
</evidence>
<dbReference type="SUPFAM" id="SSF51246">
    <property type="entry name" value="Rudiment single hybrid motif"/>
    <property type="match status" value="1"/>
</dbReference>
<dbReference type="Pfam" id="PF02843">
    <property type="entry name" value="GARS_C"/>
    <property type="match status" value="1"/>
</dbReference>
<sequence>MYKILVVGSGAREHAIIKSLNRSRHQKEIYCIASNMNPGINELCEDITIEDINNCSSVVRYAKDKNIQMAIIGPENPLAAGVSDALWNCNIKVVGPKKEMAQIETSKSFTRDLFKKYQILGGAQYKTFYSMDGVTEFFQKLGNDYVVKFDGLAGGKGVKVSGEHLANNDDAIDYCQEIIDSGGKFVIEEKFVGEEFSLMSFCDGKSLKHMPIVQDHKRAYEGDSGPNTGGMGTYTDSNHLLPFLNTDDVNEAKMINEATINALRDKYDDKYKGILYGGFMATRDGVKLIEYNARFGDPEAMNVLSLLKTDFIDICFGITNCELDKIQVQFKKQATVCKYTVPEGYPDNPIKGQSININNITNLDQLYYASVDIENGQLIESGSRTMAVVGIADTISEAEVFAEREVSSIIGPLFHRKDIGKDFLIKKRIDNMNSLR</sequence>
<dbReference type="Gene3D" id="3.90.600.10">
    <property type="entry name" value="Phosphoribosylglycinamide synthetase, C-terminal domain"/>
    <property type="match status" value="1"/>
</dbReference>
<dbReference type="InterPro" id="IPR020559">
    <property type="entry name" value="PRibGlycinamide_synth_CS"/>
</dbReference>
<dbReference type="Pfam" id="PF01071">
    <property type="entry name" value="GARS_A"/>
    <property type="match status" value="1"/>
</dbReference>
<evidence type="ECO:0000256" key="3">
    <source>
        <dbReference type="ARBA" id="ARBA00022598"/>
    </source>
</evidence>
<evidence type="ECO:0000313" key="11">
    <source>
        <dbReference type="EMBL" id="SVB31163.1"/>
    </source>
</evidence>
<dbReference type="GO" id="GO:0009113">
    <property type="term" value="P:purine nucleobase biosynthetic process"/>
    <property type="evidence" value="ECO:0007669"/>
    <property type="project" value="InterPro"/>
</dbReference>
<dbReference type="InterPro" id="IPR011054">
    <property type="entry name" value="Rudment_hybrid_motif"/>
</dbReference>
<dbReference type="SMART" id="SM01209">
    <property type="entry name" value="GARS_A"/>
    <property type="match status" value="1"/>
</dbReference>
<dbReference type="Gene3D" id="3.30.1490.20">
    <property type="entry name" value="ATP-grasp fold, A domain"/>
    <property type="match status" value="1"/>
</dbReference>
<comment type="similarity">
    <text evidence="7">Belongs to the GARS family.</text>
</comment>
<evidence type="ECO:0000256" key="1">
    <source>
        <dbReference type="ARBA" id="ARBA00005174"/>
    </source>
</evidence>
<dbReference type="SMART" id="SM01210">
    <property type="entry name" value="GARS_C"/>
    <property type="match status" value="1"/>
</dbReference>
<evidence type="ECO:0000256" key="8">
    <source>
        <dbReference type="ARBA" id="ARBA00042242"/>
    </source>
</evidence>
<dbReference type="PROSITE" id="PS50975">
    <property type="entry name" value="ATP_GRASP"/>
    <property type="match status" value="1"/>
</dbReference>
<dbReference type="SUPFAM" id="SSF52440">
    <property type="entry name" value="PreATP-grasp domain"/>
    <property type="match status" value="1"/>
</dbReference>
<keyword evidence="6" id="KW-0067">ATP-binding</keyword>
<dbReference type="EC" id="6.3.4.13" evidence="2"/>
<dbReference type="Gene3D" id="3.30.470.20">
    <property type="entry name" value="ATP-grasp fold, B domain"/>
    <property type="match status" value="1"/>
</dbReference>
<feature type="domain" description="ATP-grasp" evidence="10">
    <location>
        <begin position="112"/>
        <end position="320"/>
    </location>
</feature>
<dbReference type="InterPro" id="IPR011761">
    <property type="entry name" value="ATP-grasp"/>
</dbReference>
<comment type="pathway">
    <text evidence="1">Purine metabolism; IMP biosynthesis via de novo pathway; N(1)-(5-phospho-D-ribosyl)glycinamide from 5-phospho-alpha-D-ribose 1-diphosphate: step 2/2.</text>
</comment>
<protein>
    <recommendedName>
        <fullName evidence="2">phosphoribosylamine--glycine ligase</fullName>
        <ecNumber evidence="2">6.3.4.13</ecNumber>
    </recommendedName>
    <alternativeName>
        <fullName evidence="8">Glycinamide ribonucleotide synthetase</fullName>
    </alternativeName>
    <alternativeName>
        <fullName evidence="9">Phosphoribosylglycinamide synthetase</fullName>
    </alternativeName>
</protein>
<gene>
    <name evidence="11" type="ORF">METZ01_LOCUS184017</name>
</gene>
<dbReference type="InterPro" id="IPR000115">
    <property type="entry name" value="PRibGlycinamide_synth"/>
</dbReference>
<accession>A0A382D0Q7</accession>
<dbReference type="GO" id="GO:0004637">
    <property type="term" value="F:phosphoribosylamine-glycine ligase activity"/>
    <property type="evidence" value="ECO:0007669"/>
    <property type="project" value="UniProtKB-EC"/>
</dbReference>
<evidence type="ECO:0000256" key="5">
    <source>
        <dbReference type="ARBA" id="ARBA00022755"/>
    </source>
</evidence>
<dbReference type="GO" id="GO:0006189">
    <property type="term" value="P:'de novo' IMP biosynthetic process"/>
    <property type="evidence" value="ECO:0007669"/>
    <property type="project" value="UniProtKB-UniPathway"/>
</dbReference>
<dbReference type="PROSITE" id="PS00184">
    <property type="entry name" value="GARS"/>
    <property type="match status" value="1"/>
</dbReference>
<dbReference type="UniPathway" id="UPA00074">
    <property type="reaction ID" value="UER00125"/>
</dbReference>
<evidence type="ECO:0000256" key="9">
    <source>
        <dbReference type="ARBA" id="ARBA00042864"/>
    </source>
</evidence>
<evidence type="ECO:0000256" key="7">
    <source>
        <dbReference type="ARBA" id="ARBA00038345"/>
    </source>
</evidence>
<dbReference type="PANTHER" id="PTHR43472:SF1">
    <property type="entry name" value="PHOSPHORIBOSYLAMINE--GLYCINE LIGASE, CHLOROPLASTIC"/>
    <property type="match status" value="1"/>
</dbReference>
<dbReference type="InterPro" id="IPR020562">
    <property type="entry name" value="PRibGlycinamide_synth_N"/>
</dbReference>
<dbReference type="InterPro" id="IPR037123">
    <property type="entry name" value="PRibGlycinamide_synth_C_sf"/>
</dbReference>
<dbReference type="PANTHER" id="PTHR43472">
    <property type="entry name" value="PHOSPHORIBOSYLAMINE--GLYCINE LIGASE"/>
    <property type="match status" value="1"/>
</dbReference>
<dbReference type="AlphaFoldDB" id="A0A382D0Q7"/>
<dbReference type="InterPro" id="IPR013815">
    <property type="entry name" value="ATP_grasp_subdomain_1"/>
</dbReference>
<organism evidence="11">
    <name type="scientific">marine metagenome</name>
    <dbReference type="NCBI Taxonomy" id="408172"/>
    <lineage>
        <taxon>unclassified sequences</taxon>
        <taxon>metagenomes</taxon>
        <taxon>ecological metagenomes</taxon>
    </lineage>
</organism>
<keyword evidence="4" id="KW-0547">Nucleotide-binding</keyword>
<name>A0A382D0Q7_9ZZZZ</name>
<dbReference type="Gene3D" id="3.40.50.20">
    <property type="match status" value="1"/>
</dbReference>
<dbReference type="InterPro" id="IPR016185">
    <property type="entry name" value="PreATP-grasp_dom_sf"/>
</dbReference>
<dbReference type="GO" id="GO:0046872">
    <property type="term" value="F:metal ion binding"/>
    <property type="evidence" value="ECO:0007669"/>
    <property type="project" value="InterPro"/>
</dbReference>
<dbReference type="Pfam" id="PF02844">
    <property type="entry name" value="GARS_N"/>
    <property type="match status" value="1"/>
</dbReference>
<reference evidence="11" key="1">
    <citation type="submission" date="2018-05" db="EMBL/GenBank/DDBJ databases">
        <authorList>
            <person name="Lanie J.A."/>
            <person name="Ng W.-L."/>
            <person name="Kazmierczak K.M."/>
            <person name="Andrzejewski T.M."/>
            <person name="Davidsen T.M."/>
            <person name="Wayne K.J."/>
            <person name="Tettelin H."/>
            <person name="Glass J.I."/>
            <person name="Rusch D."/>
            <person name="Podicherti R."/>
            <person name="Tsui H.-C.T."/>
            <person name="Winkler M.E."/>
        </authorList>
    </citation>
    <scope>NUCLEOTIDE SEQUENCE</scope>
</reference>
<evidence type="ECO:0000256" key="6">
    <source>
        <dbReference type="ARBA" id="ARBA00022840"/>
    </source>
</evidence>
<dbReference type="HAMAP" id="MF_00138">
    <property type="entry name" value="GARS"/>
    <property type="match status" value="1"/>
</dbReference>
<keyword evidence="3" id="KW-0436">Ligase</keyword>
<evidence type="ECO:0000256" key="4">
    <source>
        <dbReference type="ARBA" id="ARBA00022741"/>
    </source>
</evidence>
<proteinExistence type="inferred from homology"/>
<dbReference type="InterPro" id="IPR020560">
    <property type="entry name" value="PRibGlycinamide_synth_C-dom"/>
</dbReference>
<dbReference type="NCBIfam" id="TIGR00877">
    <property type="entry name" value="purD"/>
    <property type="match status" value="1"/>
</dbReference>
<evidence type="ECO:0000259" key="10">
    <source>
        <dbReference type="PROSITE" id="PS50975"/>
    </source>
</evidence>
<dbReference type="GO" id="GO:0005524">
    <property type="term" value="F:ATP binding"/>
    <property type="evidence" value="ECO:0007669"/>
    <property type="project" value="UniProtKB-KW"/>
</dbReference>
<dbReference type="EMBL" id="UINC01036738">
    <property type="protein sequence ID" value="SVB31163.1"/>
    <property type="molecule type" value="Genomic_DNA"/>
</dbReference>
<dbReference type="SUPFAM" id="SSF56059">
    <property type="entry name" value="Glutathione synthetase ATP-binding domain-like"/>
    <property type="match status" value="1"/>
</dbReference>
<dbReference type="InterPro" id="IPR020561">
    <property type="entry name" value="PRibGlycinamid_synth_ATP-grasp"/>
</dbReference>
<keyword evidence="5" id="KW-0658">Purine biosynthesis</keyword>